<evidence type="ECO:0000256" key="6">
    <source>
        <dbReference type="ARBA" id="ARBA00023040"/>
    </source>
</evidence>
<keyword evidence="6" id="KW-0297">G-protein coupled receptor</keyword>
<evidence type="ECO:0000313" key="14">
    <source>
        <dbReference type="Proteomes" id="UP001295444"/>
    </source>
</evidence>
<dbReference type="GO" id="GO:0005886">
    <property type="term" value="C:plasma membrane"/>
    <property type="evidence" value="ECO:0007669"/>
    <property type="project" value="UniProtKB-SubCell"/>
</dbReference>
<protein>
    <submittedName>
        <fullName evidence="13">Olfactory receptor 8H1-like</fullName>
    </submittedName>
</protein>
<dbReference type="EMBL" id="OW240922">
    <property type="protein sequence ID" value="CAH2322331.1"/>
    <property type="molecule type" value="Genomic_DNA"/>
</dbReference>
<dbReference type="GO" id="GO:0004984">
    <property type="term" value="F:olfactory receptor activity"/>
    <property type="evidence" value="ECO:0007669"/>
    <property type="project" value="InterPro"/>
</dbReference>
<dbReference type="PANTHER" id="PTHR26452">
    <property type="entry name" value="OLFACTORY RECEPTOR"/>
    <property type="match status" value="1"/>
</dbReference>
<proteinExistence type="predicted"/>
<keyword evidence="2" id="KW-1003">Cell membrane</keyword>
<keyword evidence="7 11" id="KW-0472">Membrane</keyword>
<evidence type="ECO:0000256" key="9">
    <source>
        <dbReference type="ARBA" id="ARBA00023224"/>
    </source>
</evidence>
<keyword evidence="14" id="KW-1185">Reference proteome</keyword>
<feature type="transmembrane region" description="Helical" evidence="11">
    <location>
        <begin position="40"/>
        <end position="64"/>
    </location>
</feature>
<dbReference type="AlphaFoldDB" id="A0AAD1TCZ6"/>
<name>A0AAD1TCZ6_PELCU</name>
<keyword evidence="5 11" id="KW-1133">Transmembrane helix</keyword>
<sequence>LHFPIFLIFLFIYGIIIGGNGTIFCLILRDTNLHTPMYIFLMILSLIDISSTSNIIINMLYMLLRQHKTISFQGCITQMYIYLSLTCTVFFLLGAMAYDRYVAICHPLHYFILMSRTHCCEDSTEVLLDYFVAIHTAQHHARHQAPLDISPRLVACLLQGSIILSYSASLTSAIVAARQPRPLSNAWRKCMRLAKLTVELANTQMTLEAPQARKRRNNMPRTTRPTVRAHGVE</sequence>
<feature type="non-terminal residue" evidence="13">
    <location>
        <position position="1"/>
    </location>
</feature>
<feature type="region of interest" description="Disordered" evidence="10">
    <location>
        <begin position="211"/>
        <end position="233"/>
    </location>
</feature>
<organism evidence="13 14">
    <name type="scientific">Pelobates cultripes</name>
    <name type="common">Western spadefoot toad</name>
    <dbReference type="NCBI Taxonomy" id="61616"/>
    <lineage>
        <taxon>Eukaryota</taxon>
        <taxon>Metazoa</taxon>
        <taxon>Chordata</taxon>
        <taxon>Craniata</taxon>
        <taxon>Vertebrata</taxon>
        <taxon>Euteleostomi</taxon>
        <taxon>Amphibia</taxon>
        <taxon>Batrachia</taxon>
        <taxon>Anura</taxon>
        <taxon>Pelobatoidea</taxon>
        <taxon>Pelobatidae</taxon>
        <taxon>Pelobates</taxon>
    </lineage>
</organism>
<evidence type="ECO:0000256" key="4">
    <source>
        <dbReference type="ARBA" id="ARBA00022725"/>
    </source>
</evidence>
<keyword evidence="4" id="KW-0552">Olfaction</keyword>
<keyword evidence="4" id="KW-0716">Sensory transduction</keyword>
<evidence type="ECO:0000256" key="1">
    <source>
        <dbReference type="ARBA" id="ARBA00004651"/>
    </source>
</evidence>
<feature type="non-terminal residue" evidence="13">
    <location>
        <position position="233"/>
    </location>
</feature>
<evidence type="ECO:0000256" key="5">
    <source>
        <dbReference type="ARBA" id="ARBA00022989"/>
    </source>
</evidence>
<keyword evidence="3 11" id="KW-0812">Transmembrane</keyword>
<evidence type="ECO:0000256" key="2">
    <source>
        <dbReference type="ARBA" id="ARBA00022475"/>
    </source>
</evidence>
<dbReference type="Pfam" id="PF13853">
    <property type="entry name" value="7tm_4"/>
    <property type="match status" value="1"/>
</dbReference>
<evidence type="ECO:0000256" key="3">
    <source>
        <dbReference type="ARBA" id="ARBA00022692"/>
    </source>
</evidence>
<dbReference type="SUPFAM" id="SSF81321">
    <property type="entry name" value="Family A G protein-coupled receptor-like"/>
    <property type="match status" value="1"/>
</dbReference>
<evidence type="ECO:0000256" key="8">
    <source>
        <dbReference type="ARBA" id="ARBA00023170"/>
    </source>
</evidence>
<evidence type="ECO:0000259" key="12">
    <source>
        <dbReference type="PROSITE" id="PS50262"/>
    </source>
</evidence>
<dbReference type="Proteomes" id="UP001295444">
    <property type="component" value="Chromosome 11"/>
</dbReference>
<evidence type="ECO:0000313" key="13">
    <source>
        <dbReference type="EMBL" id="CAH2322331.1"/>
    </source>
</evidence>
<feature type="domain" description="G-protein coupled receptors family 1 profile" evidence="12">
    <location>
        <begin position="19"/>
        <end position="116"/>
    </location>
</feature>
<reference evidence="13" key="1">
    <citation type="submission" date="2022-03" db="EMBL/GenBank/DDBJ databases">
        <authorList>
            <person name="Alioto T."/>
            <person name="Alioto T."/>
            <person name="Gomez Garrido J."/>
        </authorList>
    </citation>
    <scope>NUCLEOTIDE SEQUENCE</scope>
</reference>
<feature type="transmembrane region" description="Helical" evidence="11">
    <location>
        <begin position="6"/>
        <end position="28"/>
    </location>
</feature>
<dbReference type="Gene3D" id="1.20.1070.10">
    <property type="entry name" value="Rhodopsin 7-helix transmembrane proteins"/>
    <property type="match status" value="1"/>
</dbReference>
<gene>
    <name evidence="13" type="ORF">PECUL_23A001987</name>
</gene>
<evidence type="ECO:0000256" key="10">
    <source>
        <dbReference type="SAM" id="MobiDB-lite"/>
    </source>
</evidence>
<dbReference type="PROSITE" id="PS50262">
    <property type="entry name" value="G_PROTEIN_RECEP_F1_2"/>
    <property type="match status" value="1"/>
</dbReference>
<dbReference type="InterPro" id="IPR050516">
    <property type="entry name" value="Olfactory_GPCR"/>
</dbReference>
<dbReference type="InterPro" id="IPR000725">
    <property type="entry name" value="Olfact_rcpt"/>
</dbReference>
<feature type="compositionally biased region" description="Low complexity" evidence="10">
    <location>
        <begin position="219"/>
        <end position="233"/>
    </location>
</feature>
<accession>A0AAD1TCZ6</accession>
<keyword evidence="8 13" id="KW-0675">Receptor</keyword>
<evidence type="ECO:0000256" key="11">
    <source>
        <dbReference type="SAM" id="Phobius"/>
    </source>
</evidence>
<evidence type="ECO:0000256" key="7">
    <source>
        <dbReference type="ARBA" id="ARBA00023136"/>
    </source>
</evidence>
<feature type="transmembrane region" description="Helical" evidence="11">
    <location>
        <begin position="79"/>
        <end position="98"/>
    </location>
</feature>
<dbReference type="GO" id="GO:0004930">
    <property type="term" value="F:G protein-coupled receptor activity"/>
    <property type="evidence" value="ECO:0007669"/>
    <property type="project" value="UniProtKB-KW"/>
</dbReference>
<keyword evidence="9" id="KW-0807">Transducer</keyword>
<comment type="subcellular location">
    <subcellularLocation>
        <location evidence="1">Cell membrane</location>
        <topology evidence="1">Multi-pass membrane protein</topology>
    </subcellularLocation>
</comment>
<dbReference type="InterPro" id="IPR017452">
    <property type="entry name" value="GPCR_Rhodpsn_7TM"/>
</dbReference>